<evidence type="ECO:0000313" key="2">
    <source>
        <dbReference type="EMBL" id="CAB4165942.1"/>
    </source>
</evidence>
<sequence length="100" mass="11266">MAYEMRAGQGTAFKNKDKTEDWHAPYRGEIMLPDGTLYYLDVKPGTTKAGDPWFAVKIGKPKQPKQMATSYAPSQPPSQHQVDKGNAYQPQPDLKNDIPW</sequence>
<dbReference type="EMBL" id="LR796896">
    <property type="protein sequence ID" value="CAB4173132.1"/>
    <property type="molecule type" value="Genomic_DNA"/>
</dbReference>
<dbReference type="EMBL" id="LR796780">
    <property type="protein sequence ID" value="CAB4165942.1"/>
    <property type="molecule type" value="Genomic_DNA"/>
</dbReference>
<proteinExistence type="predicted"/>
<accession>A0A6J5PPM1</accession>
<evidence type="ECO:0000313" key="5">
    <source>
        <dbReference type="EMBL" id="CAB4219929.1"/>
    </source>
</evidence>
<feature type="region of interest" description="Disordered" evidence="1">
    <location>
        <begin position="60"/>
        <end position="100"/>
    </location>
</feature>
<organism evidence="3">
    <name type="scientific">uncultured Caudovirales phage</name>
    <dbReference type="NCBI Taxonomy" id="2100421"/>
    <lineage>
        <taxon>Viruses</taxon>
        <taxon>Duplodnaviria</taxon>
        <taxon>Heunggongvirae</taxon>
        <taxon>Uroviricota</taxon>
        <taxon>Caudoviricetes</taxon>
        <taxon>Peduoviridae</taxon>
        <taxon>Maltschvirus</taxon>
        <taxon>Maltschvirus maltsch</taxon>
    </lineage>
</organism>
<evidence type="ECO:0000313" key="4">
    <source>
        <dbReference type="EMBL" id="CAB4179044.1"/>
    </source>
</evidence>
<name>A0A6J5PPM1_9CAUD</name>
<feature type="compositionally biased region" description="Polar residues" evidence="1">
    <location>
        <begin position="66"/>
        <end position="80"/>
    </location>
</feature>
<dbReference type="EMBL" id="LR797488">
    <property type="protein sequence ID" value="CAB4219929.1"/>
    <property type="molecule type" value="Genomic_DNA"/>
</dbReference>
<evidence type="ECO:0000256" key="1">
    <source>
        <dbReference type="SAM" id="MobiDB-lite"/>
    </source>
</evidence>
<reference evidence="3" key="1">
    <citation type="submission" date="2020-05" db="EMBL/GenBank/DDBJ databases">
        <authorList>
            <person name="Chiriac C."/>
            <person name="Salcher M."/>
            <person name="Ghai R."/>
            <person name="Kavagutti S V."/>
        </authorList>
    </citation>
    <scope>NUCLEOTIDE SEQUENCE</scope>
</reference>
<gene>
    <name evidence="4" type="ORF">UFOVP1025_27</name>
    <name evidence="5" type="ORF">UFOVP1628_30</name>
    <name evidence="2" type="ORF">UFOVP852_7</name>
    <name evidence="3" type="ORF">UFOVP948_30</name>
</gene>
<dbReference type="EMBL" id="LR796971">
    <property type="protein sequence ID" value="CAB4179044.1"/>
    <property type="molecule type" value="Genomic_DNA"/>
</dbReference>
<evidence type="ECO:0000313" key="3">
    <source>
        <dbReference type="EMBL" id="CAB4173132.1"/>
    </source>
</evidence>
<protein>
    <submittedName>
        <fullName evidence="3">Uncharacterized protein</fullName>
    </submittedName>
</protein>